<name>A0AAV9BTN1_ACOGR</name>
<feature type="compositionally biased region" description="Low complexity" evidence="1">
    <location>
        <begin position="27"/>
        <end position="38"/>
    </location>
</feature>
<evidence type="ECO:0000313" key="2">
    <source>
        <dbReference type="EMBL" id="KAK1279636.1"/>
    </source>
</evidence>
<keyword evidence="3" id="KW-1185">Reference proteome</keyword>
<evidence type="ECO:0000313" key="3">
    <source>
        <dbReference type="Proteomes" id="UP001179952"/>
    </source>
</evidence>
<feature type="region of interest" description="Disordered" evidence="1">
    <location>
        <begin position="22"/>
        <end position="42"/>
    </location>
</feature>
<reference evidence="2" key="1">
    <citation type="journal article" date="2023" name="Nat. Commun.">
        <title>Diploid and tetraploid genomes of Acorus and the evolution of monocots.</title>
        <authorList>
            <person name="Ma L."/>
            <person name="Liu K.W."/>
            <person name="Li Z."/>
            <person name="Hsiao Y.Y."/>
            <person name="Qi Y."/>
            <person name="Fu T."/>
            <person name="Tang G.D."/>
            <person name="Zhang D."/>
            <person name="Sun W.H."/>
            <person name="Liu D.K."/>
            <person name="Li Y."/>
            <person name="Chen G.Z."/>
            <person name="Liu X.D."/>
            <person name="Liao X.Y."/>
            <person name="Jiang Y.T."/>
            <person name="Yu X."/>
            <person name="Hao Y."/>
            <person name="Huang J."/>
            <person name="Zhao X.W."/>
            <person name="Ke S."/>
            <person name="Chen Y.Y."/>
            <person name="Wu W.L."/>
            <person name="Hsu J.L."/>
            <person name="Lin Y.F."/>
            <person name="Huang M.D."/>
            <person name="Li C.Y."/>
            <person name="Huang L."/>
            <person name="Wang Z.W."/>
            <person name="Zhao X."/>
            <person name="Zhong W.Y."/>
            <person name="Peng D.H."/>
            <person name="Ahmad S."/>
            <person name="Lan S."/>
            <person name="Zhang J.S."/>
            <person name="Tsai W.C."/>
            <person name="Van de Peer Y."/>
            <person name="Liu Z.J."/>
        </authorList>
    </citation>
    <scope>NUCLEOTIDE SEQUENCE</scope>
    <source>
        <strain evidence="2">SCP</strain>
    </source>
</reference>
<dbReference type="Proteomes" id="UP001179952">
    <property type="component" value="Unassembled WGS sequence"/>
</dbReference>
<organism evidence="2 3">
    <name type="scientific">Acorus gramineus</name>
    <name type="common">Dwarf sweet flag</name>
    <dbReference type="NCBI Taxonomy" id="55184"/>
    <lineage>
        <taxon>Eukaryota</taxon>
        <taxon>Viridiplantae</taxon>
        <taxon>Streptophyta</taxon>
        <taxon>Embryophyta</taxon>
        <taxon>Tracheophyta</taxon>
        <taxon>Spermatophyta</taxon>
        <taxon>Magnoliopsida</taxon>
        <taxon>Liliopsida</taxon>
        <taxon>Acoraceae</taxon>
        <taxon>Acorus</taxon>
    </lineage>
</organism>
<dbReference type="EMBL" id="JAUJYN010000001">
    <property type="protein sequence ID" value="KAK1279636.1"/>
    <property type="molecule type" value="Genomic_DNA"/>
</dbReference>
<sequence length="102" mass="11215">MNQIEQECPMRLSKPITFSRKSSFHNRSTTIGRTSTTIRPPPLWISSPDCPLPPFDRCLSGFPLLEIGALLDEARSTLTRTTLRGGESITNKIVIGVSTSPS</sequence>
<protein>
    <submittedName>
        <fullName evidence="2">Uncharacterized protein</fullName>
    </submittedName>
</protein>
<evidence type="ECO:0000256" key="1">
    <source>
        <dbReference type="SAM" id="MobiDB-lite"/>
    </source>
</evidence>
<reference evidence="2" key="2">
    <citation type="submission" date="2023-06" db="EMBL/GenBank/DDBJ databases">
        <authorList>
            <person name="Ma L."/>
            <person name="Liu K.-W."/>
            <person name="Li Z."/>
            <person name="Hsiao Y.-Y."/>
            <person name="Qi Y."/>
            <person name="Fu T."/>
            <person name="Tang G."/>
            <person name="Zhang D."/>
            <person name="Sun W.-H."/>
            <person name="Liu D.-K."/>
            <person name="Li Y."/>
            <person name="Chen G.-Z."/>
            <person name="Liu X.-D."/>
            <person name="Liao X.-Y."/>
            <person name="Jiang Y.-T."/>
            <person name="Yu X."/>
            <person name="Hao Y."/>
            <person name="Huang J."/>
            <person name="Zhao X.-W."/>
            <person name="Ke S."/>
            <person name="Chen Y.-Y."/>
            <person name="Wu W.-L."/>
            <person name="Hsu J.-L."/>
            <person name="Lin Y.-F."/>
            <person name="Huang M.-D."/>
            <person name="Li C.-Y."/>
            <person name="Huang L."/>
            <person name="Wang Z.-W."/>
            <person name="Zhao X."/>
            <person name="Zhong W.-Y."/>
            <person name="Peng D.-H."/>
            <person name="Ahmad S."/>
            <person name="Lan S."/>
            <person name="Zhang J.-S."/>
            <person name="Tsai W.-C."/>
            <person name="Van De Peer Y."/>
            <person name="Liu Z.-J."/>
        </authorList>
    </citation>
    <scope>NUCLEOTIDE SEQUENCE</scope>
    <source>
        <strain evidence="2">SCP</strain>
        <tissue evidence="2">Leaves</tissue>
    </source>
</reference>
<accession>A0AAV9BTN1</accession>
<proteinExistence type="predicted"/>
<gene>
    <name evidence="2" type="ORF">QJS04_geneDACA019807</name>
</gene>
<comment type="caution">
    <text evidence="2">The sequence shown here is derived from an EMBL/GenBank/DDBJ whole genome shotgun (WGS) entry which is preliminary data.</text>
</comment>
<dbReference type="AlphaFoldDB" id="A0AAV9BTN1"/>